<dbReference type="AlphaFoldDB" id="J3PEV5"/>
<dbReference type="PANTHER" id="PTHR11552:SF147">
    <property type="entry name" value="CHOLINE DEHYDROGENASE, MITOCHONDRIAL"/>
    <property type="match status" value="1"/>
</dbReference>
<reference evidence="9" key="5">
    <citation type="submission" date="2018-04" db="UniProtKB">
        <authorList>
            <consortium name="EnsemblFungi"/>
        </authorList>
    </citation>
    <scope>IDENTIFICATION</scope>
    <source>
        <strain evidence="9">R3-111a-1</strain>
    </source>
</reference>
<evidence type="ECO:0000256" key="2">
    <source>
        <dbReference type="ARBA" id="ARBA00010790"/>
    </source>
</evidence>
<dbReference type="Pfam" id="PF00732">
    <property type="entry name" value="GMC_oxred_N"/>
    <property type="match status" value="1"/>
</dbReference>
<dbReference type="Pfam" id="PF05199">
    <property type="entry name" value="GMC_oxred_C"/>
    <property type="match status" value="1"/>
</dbReference>
<comment type="cofactor">
    <cofactor evidence="1">
        <name>FAD</name>
        <dbReference type="ChEBI" id="CHEBI:57692"/>
    </cofactor>
</comment>
<dbReference type="Proteomes" id="UP000006039">
    <property type="component" value="Unassembled WGS sequence"/>
</dbReference>
<evidence type="ECO:0000313" key="9">
    <source>
        <dbReference type="EnsemblFungi" id="EJT71013"/>
    </source>
</evidence>
<evidence type="ECO:0000313" key="8">
    <source>
        <dbReference type="EMBL" id="EJT71013.1"/>
    </source>
</evidence>
<dbReference type="HOGENOM" id="CLU_002865_7_2_1"/>
<feature type="domain" description="Glucose-methanol-choline oxidoreductase N-terminal" evidence="7">
    <location>
        <begin position="261"/>
        <end position="275"/>
    </location>
</feature>
<dbReference type="PROSITE" id="PS00624">
    <property type="entry name" value="GMC_OXRED_2"/>
    <property type="match status" value="1"/>
</dbReference>
<dbReference type="eggNOG" id="KOG1238">
    <property type="taxonomic scope" value="Eukaryota"/>
</dbReference>
<reference evidence="10" key="1">
    <citation type="submission" date="2010-07" db="EMBL/GenBank/DDBJ databases">
        <title>The genome sequence of Gaeumannomyces graminis var. tritici strain R3-111a-1.</title>
        <authorList>
            <consortium name="The Broad Institute Genome Sequencing Platform"/>
            <person name="Ma L.-J."/>
            <person name="Dead R."/>
            <person name="Young S."/>
            <person name="Zeng Q."/>
            <person name="Koehrsen M."/>
            <person name="Alvarado L."/>
            <person name="Berlin A."/>
            <person name="Chapman S.B."/>
            <person name="Chen Z."/>
            <person name="Freedman E."/>
            <person name="Gellesch M."/>
            <person name="Goldberg J."/>
            <person name="Griggs A."/>
            <person name="Gujja S."/>
            <person name="Heilman E.R."/>
            <person name="Heiman D."/>
            <person name="Hepburn T."/>
            <person name="Howarth C."/>
            <person name="Jen D."/>
            <person name="Larson L."/>
            <person name="Mehta T."/>
            <person name="Neiman D."/>
            <person name="Pearson M."/>
            <person name="Roberts A."/>
            <person name="Saif S."/>
            <person name="Shea T."/>
            <person name="Shenoy N."/>
            <person name="Sisk P."/>
            <person name="Stolte C."/>
            <person name="Sykes S."/>
            <person name="Walk T."/>
            <person name="White J."/>
            <person name="Yandava C."/>
            <person name="Haas B."/>
            <person name="Nusbaum C."/>
            <person name="Birren B."/>
        </authorList>
    </citation>
    <scope>NUCLEOTIDE SEQUENCE [LARGE SCALE GENOMIC DNA]</scope>
    <source>
        <strain evidence="10">R3-111a-1</strain>
    </source>
</reference>
<dbReference type="PIRSF" id="PIRSF000137">
    <property type="entry name" value="Alcohol_oxidase"/>
    <property type="match status" value="1"/>
</dbReference>
<comment type="similarity">
    <text evidence="2 5">Belongs to the GMC oxidoreductase family.</text>
</comment>
<dbReference type="PROSITE" id="PS00623">
    <property type="entry name" value="GMC_OXRED_1"/>
    <property type="match status" value="1"/>
</dbReference>
<evidence type="ECO:0000259" key="6">
    <source>
        <dbReference type="PROSITE" id="PS00623"/>
    </source>
</evidence>
<dbReference type="STRING" id="644352.J3PEV5"/>
<dbReference type="OrthoDB" id="269227at2759"/>
<evidence type="ECO:0000259" key="7">
    <source>
        <dbReference type="PROSITE" id="PS00624"/>
    </source>
</evidence>
<dbReference type="PANTHER" id="PTHR11552">
    <property type="entry name" value="GLUCOSE-METHANOL-CHOLINE GMC OXIDOREDUCTASE"/>
    <property type="match status" value="1"/>
</dbReference>
<dbReference type="VEuPathDB" id="FungiDB:GGTG_12034"/>
<proteinExistence type="inferred from homology"/>
<dbReference type="SUPFAM" id="SSF54373">
    <property type="entry name" value="FAD-linked reductases, C-terminal domain"/>
    <property type="match status" value="1"/>
</dbReference>
<evidence type="ECO:0000256" key="1">
    <source>
        <dbReference type="ARBA" id="ARBA00001974"/>
    </source>
</evidence>
<evidence type="ECO:0000256" key="4">
    <source>
        <dbReference type="ARBA" id="ARBA00022827"/>
    </source>
</evidence>
<dbReference type="InterPro" id="IPR036188">
    <property type="entry name" value="FAD/NAD-bd_sf"/>
</dbReference>
<name>J3PEV5_GAET3</name>
<dbReference type="EMBL" id="GL385401">
    <property type="protein sequence ID" value="EJT71013.1"/>
    <property type="molecule type" value="Genomic_DNA"/>
</dbReference>
<dbReference type="GO" id="GO:0016614">
    <property type="term" value="F:oxidoreductase activity, acting on CH-OH group of donors"/>
    <property type="evidence" value="ECO:0007669"/>
    <property type="project" value="InterPro"/>
</dbReference>
<keyword evidence="10" id="KW-1185">Reference proteome</keyword>
<dbReference type="RefSeq" id="XP_009228191.1">
    <property type="nucleotide sequence ID" value="XM_009229927.1"/>
</dbReference>
<dbReference type="GO" id="GO:0050660">
    <property type="term" value="F:flavin adenine dinucleotide binding"/>
    <property type="evidence" value="ECO:0007669"/>
    <property type="project" value="InterPro"/>
</dbReference>
<reference evidence="8" key="3">
    <citation type="submission" date="2010-09" db="EMBL/GenBank/DDBJ databases">
        <title>Annotation of Gaeumannomyces graminis var. tritici R3-111a-1.</title>
        <authorList>
            <consortium name="The Broad Institute Genome Sequencing Platform"/>
            <person name="Ma L.-J."/>
            <person name="Dead R."/>
            <person name="Young S.K."/>
            <person name="Zeng Q."/>
            <person name="Gargeya S."/>
            <person name="Fitzgerald M."/>
            <person name="Haas B."/>
            <person name="Abouelleil A."/>
            <person name="Alvarado L."/>
            <person name="Arachchi H.M."/>
            <person name="Berlin A."/>
            <person name="Brown A."/>
            <person name="Chapman S.B."/>
            <person name="Chen Z."/>
            <person name="Dunbar C."/>
            <person name="Freedman E."/>
            <person name="Gearin G."/>
            <person name="Gellesch M."/>
            <person name="Goldberg J."/>
            <person name="Griggs A."/>
            <person name="Gujja S."/>
            <person name="Heiman D."/>
            <person name="Howarth C."/>
            <person name="Larson L."/>
            <person name="Lui A."/>
            <person name="MacDonald P.J.P."/>
            <person name="Mehta T."/>
            <person name="Montmayeur A."/>
            <person name="Murphy C."/>
            <person name="Neiman D."/>
            <person name="Pearson M."/>
            <person name="Priest M."/>
            <person name="Roberts A."/>
            <person name="Saif S."/>
            <person name="Shea T."/>
            <person name="Shenoy N."/>
            <person name="Sisk P."/>
            <person name="Stolte C."/>
            <person name="Sykes S."/>
            <person name="Yandava C."/>
            <person name="Wortman J."/>
            <person name="Nusbaum C."/>
            <person name="Birren B."/>
        </authorList>
    </citation>
    <scope>NUCLEOTIDE SEQUENCE</scope>
    <source>
        <strain evidence="8">R3-111a-1</strain>
    </source>
</reference>
<accession>J3PEV5</accession>
<dbReference type="Gene3D" id="3.50.50.60">
    <property type="entry name" value="FAD/NAD(P)-binding domain"/>
    <property type="match status" value="1"/>
</dbReference>
<organism evidence="8">
    <name type="scientific">Gaeumannomyces tritici (strain R3-111a-1)</name>
    <name type="common">Wheat and barley take-all root rot fungus</name>
    <name type="synonym">Gaeumannomyces graminis var. tritici</name>
    <dbReference type="NCBI Taxonomy" id="644352"/>
    <lineage>
        <taxon>Eukaryota</taxon>
        <taxon>Fungi</taxon>
        <taxon>Dikarya</taxon>
        <taxon>Ascomycota</taxon>
        <taxon>Pezizomycotina</taxon>
        <taxon>Sordariomycetes</taxon>
        <taxon>Sordariomycetidae</taxon>
        <taxon>Magnaporthales</taxon>
        <taxon>Magnaporthaceae</taxon>
        <taxon>Gaeumannomyces</taxon>
    </lineage>
</organism>
<protein>
    <recommendedName>
        <fullName evidence="6 7">Glucose-methanol-choline oxidoreductase N-terminal domain-containing protein</fullName>
    </recommendedName>
</protein>
<dbReference type="GeneID" id="20352492"/>
<dbReference type="EnsemblFungi" id="EJT71013">
    <property type="protein sequence ID" value="EJT71013"/>
    <property type="gene ID" value="GGTG_12034"/>
</dbReference>
<keyword evidence="4 5" id="KW-0274">FAD</keyword>
<dbReference type="SUPFAM" id="SSF51905">
    <property type="entry name" value="FAD/NAD(P)-binding domain"/>
    <property type="match status" value="1"/>
</dbReference>
<evidence type="ECO:0000256" key="5">
    <source>
        <dbReference type="RuleBase" id="RU003968"/>
    </source>
</evidence>
<gene>
    <name evidence="9" type="primary">20352492</name>
    <name evidence="8" type="ORF">GGTG_12034</name>
</gene>
<dbReference type="InterPro" id="IPR000172">
    <property type="entry name" value="GMC_OxRdtase_N"/>
</dbReference>
<dbReference type="InterPro" id="IPR012132">
    <property type="entry name" value="GMC_OxRdtase"/>
</dbReference>
<sequence length="516" mass="54798">MMSGHKESEQFDYIVVGSGSAGSVVASRLTEDPAVRVLVLEAGPPDDDANIHRPSGWPATFKTSLDWAVETVPQKHAAGRSHYLPRGRTLGGSSSLNAMIYVRGARADYDAWAYLGSPGWSYDEVLPYFKKSEDHELGASEHHGAGGPLHVAVLKNVNPVCAAAVEACKEIGLPFTDDCNGDQMLGASYVQATVTPDGSRCSTARCFLRPALERGGNLAVYSGAHAHRVLFEGTRAVGVRYDKDGAMHDAFASREVIVSAGAIKSPQLLQLSGIGNAGDLRALGIDVVADLPGVGENLQDHVLASVIYEGKQAIPPPENQMLESQLFWKSDPRLVAPDLQPLFMHIPYYPPSFEGPANAYTLCAGIVRPASRGSVKLASADPDAPPAVDPNYLAQAADVEALLAAVKLCRQVGEAEALAGWRAREVLPGPEVQTDEQLRDYVRRACVTYHHQAGTCKMGVDAMAVVDPELRVYGVTGLRVVDASIMPLVVSGNTNAPSIMIGEKGADMIKQSAAGA</sequence>
<dbReference type="InterPro" id="IPR007867">
    <property type="entry name" value="GMC_OxRtase_C"/>
</dbReference>
<evidence type="ECO:0000313" key="10">
    <source>
        <dbReference type="Proteomes" id="UP000006039"/>
    </source>
</evidence>
<dbReference type="Gene3D" id="3.30.560.10">
    <property type="entry name" value="Glucose Oxidase, domain 3"/>
    <property type="match status" value="1"/>
</dbReference>
<reference evidence="9" key="4">
    <citation type="journal article" date="2015" name="G3 (Bethesda)">
        <title>Genome sequences of three phytopathogenic species of the Magnaporthaceae family of fungi.</title>
        <authorList>
            <person name="Okagaki L.H."/>
            <person name="Nunes C.C."/>
            <person name="Sailsbery J."/>
            <person name="Clay B."/>
            <person name="Brown D."/>
            <person name="John T."/>
            <person name="Oh Y."/>
            <person name="Young N."/>
            <person name="Fitzgerald M."/>
            <person name="Haas B.J."/>
            <person name="Zeng Q."/>
            <person name="Young S."/>
            <person name="Adiconis X."/>
            <person name="Fan L."/>
            <person name="Levin J.Z."/>
            <person name="Mitchell T.K."/>
            <person name="Okubara P.A."/>
            <person name="Farman M.L."/>
            <person name="Kohn L.M."/>
            <person name="Birren B."/>
            <person name="Ma L.-J."/>
            <person name="Dean R.A."/>
        </authorList>
    </citation>
    <scope>NUCLEOTIDE SEQUENCE</scope>
    <source>
        <strain evidence="9">R3-111a-1</strain>
    </source>
</reference>
<reference evidence="8" key="2">
    <citation type="submission" date="2010-07" db="EMBL/GenBank/DDBJ databases">
        <authorList>
            <consortium name="The Broad Institute Genome Sequencing Platform"/>
            <consortium name="Broad Institute Genome Sequencing Center for Infectious Disease"/>
            <person name="Ma L.-J."/>
            <person name="Dead R."/>
            <person name="Young S."/>
            <person name="Zeng Q."/>
            <person name="Koehrsen M."/>
            <person name="Alvarado L."/>
            <person name="Berlin A."/>
            <person name="Chapman S.B."/>
            <person name="Chen Z."/>
            <person name="Freedman E."/>
            <person name="Gellesch M."/>
            <person name="Goldberg J."/>
            <person name="Griggs A."/>
            <person name="Gujja S."/>
            <person name="Heilman E.R."/>
            <person name="Heiman D."/>
            <person name="Hepburn T."/>
            <person name="Howarth C."/>
            <person name="Jen D."/>
            <person name="Larson L."/>
            <person name="Mehta T."/>
            <person name="Neiman D."/>
            <person name="Pearson M."/>
            <person name="Roberts A."/>
            <person name="Saif S."/>
            <person name="Shea T."/>
            <person name="Shenoy N."/>
            <person name="Sisk P."/>
            <person name="Stolte C."/>
            <person name="Sykes S."/>
            <person name="Walk T."/>
            <person name="White J."/>
            <person name="Yandava C."/>
            <person name="Haas B."/>
            <person name="Nusbaum C."/>
            <person name="Birren B."/>
        </authorList>
    </citation>
    <scope>NUCLEOTIDE SEQUENCE</scope>
    <source>
        <strain evidence="8">R3-111a-1</strain>
    </source>
</reference>
<keyword evidence="3 5" id="KW-0285">Flavoprotein</keyword>
<feature type="domain" description="Glucose-methanol-choline oxidoreductase N-terminal" evidence="6">
    <location>
        <begin position="87"/>
        <end position="110"/>
    </location>
</feature>
<evidence type="ECO:0000256" key="3">
    <source>
        <dbReference type="ARBA" id="ARBA00022630"/>
    </source>
</evidence>